<feature type="compositionally biased region" description="Polar residues" evidence="1">
    <location>
        <begin position="51"/>
        <end position="72"/>
    </location>
</feature>
<organism evidence="2 3">
    <name type="scientific">Austropuccinia psidii MF-1</name>
    <dbReference type="NCBI Taxonomy" id="1389203"/>
    <lineage>
        <taxon>Eukaryota</taxon>
        <taxon>Fungi</taxon>
        <taxon>Dikarya</taxon>
        <taxon>Basidiomycota</taxon>
        <taxon>Pucciniomycotina</taxon>
        <taxon>Pucciniomycetes</taxon>
        <taxon>Pucciniales</taxon>
        <taxon>Sphaerophragmiaceae</taxon>
        <taxon>Austropuccinia</taxon>
    </lineage>
</organism>
<evidence type="ECO:0000313" key="2">
    <source>
        <dbReference type="EMBL" id="MBW0470032.1"/>
    </source>
</evidence>
<name>A0A9Q3BRA8_9BASI</name>
<sequence>MPHKQTLQQLTTGPSGMQWAEDLFQDEQPPCPFLIWTFASSELILPPFVEPSQNNELPIPGPSQTSDSQLPSHENDLTCGPEPEVALRQSLEEPFGQYFSLFFIFFCYQIIPIPPSKIFSSSHHSCSFIINDTPVGTPLLHLSIPLPFPLP</sequence>
<accession>A0A9Q3BRA8</accession>
<comment type="caution">
    <text evidence="2">The sequence shown here is derived from an EMBL/GenBank/DDBJ whole genome shotgun (WGS) entry which is preliminary data.</text>
</comment>
<evidence type="ECO:0000313" key="3">
    <source>
        <dbReference type="Proteomes" id="UP000765509"/>
    </source>
</evidence>
<feature type="region of interest" description="Disordered" evidence="1">
    <location>
        <begin position="49"/>
        <end position="81"/>
    </location>
</feature>
<gene>
    <name evidence="2" type="ORF">O181_009747</name>
</gene>
<dbReference type="EMBL" id="AVOT02002340">
    <property type="protein sequence ID" value="MBW0470032.1"/>
    <property type="molecule type" value="Genomic_DNA"/>
</dbReference>
<dbReference type="Proteomes" id="UP000765509">
    <property type="component" value="Unassembled WGS sequence"/>
</dbReference>
<protein>
    <submittedName>
        <fullName evidence="2">Uncharacterized protein</fullName>
    </submittedName>
</protein>
<dbReference type="AlphaFoldDB" id="A0A9Q3BRA8"/>
<proteinExistence type="predicted"/>
<reference evidence="2" key="1">
    <citation type="submission" date="2021-03" db="EMBL/GenBank/DDBJ databases">
        <title>Draft genome sequence of rust myrtle Austropuccinia psidii MF-1, a brazilian biotype.</title>
        <authorList>
            <person name="Quecine M.C."/>
            <person name="Pachon D.M.R."/>
            <person name="Bonatelli M.L."/>
            <person name="Correr F.H."/>
            <person name="Franceschini L.M."/>
            <person name="Leite T.F."/>
            <person name="Margarido G.R.A."/>
            <person name="Almeida C.A."/>
            <person name="Ferrarezi J.A."/>
            <person name="Labate C.A."/>
        </authorList>
    </citation>
    <scope>NUCLEOTIDE SEQUENCE</scope>
    <source>
        <strain evidence="2">MF-1</strain>
    </source>
</reference>
<evidence type="ECO:0000256" key="1">
    <source>
        <dbReference type="SAM" id="MobiDB-lite"/>
    </source>
</evidence>
<keyword evidence="3" id="KW-1185">Reference proteome</keyword>